<keyword evidence="3" id="KW-1185">Reference proteome</keyword>
<reference evidence="2" key="1">
    <citation type="submission" date="2023-08" db="EMBL/GenBank/DDBJ databases">
        <title>Pelteobagrus vachellii genome.</title>
        <authorList>
            <person name="Liu H."/>
        </authorList>
    </citation>
    <scope>NUCLEOTIDE SEQUENCE</scope>
    <source>
        <strain evidence="2">PRFRI_2022a</strain>
        <tissue evidence="2">Muscle</tissue>
    </source>
</reference>
<evidence type="ECO:0000313" key="2">
    <source>
        <dbReference type="EMBL" id="KAK2859997.1"/>
    </source>
</evidence>
<comment type="caution">
    <text evidence="2">The sequence shown here is derived from an EMBL/GenBank/DDBJ whole genome shotgun (WGS) entry which is preliminary data.</text>
</comment>
<dbReference type="PROSITE" id="PS51257">
    <property type="entry name" value="PROKAR_LIPOPROTEIN"/>
    <property type="match status" value="1"/>
</dbReference>
<proteinExistence type="predicted"/>
<organism evidence="2 3">
    <name type="scientific">Tachysurus vachellii</name>
    <name type="common">Darkbarbel catfish</name>
    <name type="synonym">Pelteobagrus vachellii</name>
    <dbReference type="NCBI Taxonomy" id="175792"/>
    <lineage>
        <taxon>Eukaryota</taxon>
        <taxon>Metazoa</taxon>
        <taxon>Chordata</taxon>
        <taxon>Craniata</taxon>
        <taxon>Vertebrata</taxon>
        <taxon>Euteleostomi</taxon>
        <taxon>Actinopterygii</taxon>
        <taxon>Neopterygii</taxon>
        <taxon>Teleostei</taxon>
        <taxon>Ostariophysi</taxon>
        <taxon>Siluriformes</taxon>
        <taxon>Bagridae</taxon>
        <taxon>Tachysurus</taxon>
    </lineage>
</organism>
<evidence type="ECO:0000313" key="3">
    <source>
        <dbReference type="Proteomes" id="UP001187315"/>
    </source>
</evidence>
<evidence type="ECO:0000256" key="1">
    <source>
        <dbReference type="SAM" id="MobiDB-lite"/>
    </source>
</evidence>
<accession>A0AA88T3R7</accession>
<feature type="region of interest" description="Disordered" evidence="1">
    <location>
        <begin position="54"/>
        <end position="86"/>
    </location>
</feature>
<dbReference type="AlphaFoldDB" id="A0AA88T3R7"/>
<dbReference type="Proteomes" id="UP001187315">
    <property type="component" value="Unassembled WGS sequence"/>
</dbReference>
<protein>
    <submittedName>
        <fullName evidence="2">Uncharacterized protein</fullName>
    </submittedName>
</protein>
<name>A0AA88T3R7_TACVA</name>
<dbReference type="EMBL" id="JAVHJS010000004">
    <property type="protein sequence ID" value="KAK2859997.1"/>
    <property type="molecule type" value="Genomic_DNA"/>
</dbReference>
<sequence>MRAEHLRRPRNKRVKGKESPFLVFSTTACLVTVLRKKPPVDPLIASVVRAAHLETHPPRSPSSPPHLFGTRVHNGGKRLQDDFLPT</sequence>
<gene>
    <name evidence="2" type="ORF">Q7C36_004163</name>
</gene>